<feature type="signal peptide" evidence="5">
    <location>
        <begin position="1"/>
        <end position="25"/>
    </location>
</feature>
<name>A0A653A7V5_UNCDX</name>
<dbReference type="PANTHER" id="PTHR30483:SF37">
    <property type="entry name" value="ABC TRANSPORTER SUBSTRATE-BINDING PROTEIN"/>
    <property type="match status" value="1"/>
</dbReference>
<evidence type="ECO:0000259" key="6">
    <source>
        <dbReference type="Pfam" id="PF13458"/>
    </source>
</evidence>
<evidence type="ECO:0000256" key="5">
    <source>
        <dbReference type="SAM" id="SignalP"/>
    </source>
</evidence>
<dbReference type="Gene3D" id="3.40.50.2300">
    <property type="match status" value="2"/>
</dbReference>
<keyword evidence="2" id="KW-0813">Transport</keyword>
<organism evidence="7">
    <name type="scientific">Uncultured Desulfatiglans sp</name>
    <dbReference type="NCBI Taxonomy" id="1748965"/>
    <lineage>
        <taxon>Bacteria</taxon>
        <taxon>Pseudomonadati</taxon>
        <taxon>Thermodesulfobacteriota</taxon>
        <taxon>Desulfobacteria</taxon>
        <taxon>Desulfatiglandales</taxon>
        <taxon>Desulfatiglandaceae</taxon>
        <taxon>Desulfatiglans</taxon>
        <taxon>environmental samples</taxon>
    </lineage>
</organism>
<dbReference type="AlphaFoldDB" id="A0A653A7V5"/>
<gene>
    <name evidence="7" type="ORF">TRIP_B330216</name>
</gene>
<comment type="similarity">
    <text evidence="1">Belongs to the leucine-binding protein family.</text>
</comment>
<dbReference type="InterPro" id="IPR028082">
    <property type="entry name" value="Peripla_BP_I"/>
</dbReference>
<dbReference type="InterPro" id="IPR028081">
    <property type="entry name" value="Leu-bd"/>
</dbReference>
<sequence length="416" mass="46499">MKKITCVFFVALFLAVVAVPLAVQAQDKVIRIGAMYPMTGRAGLYGIDSVAAAEMAIDEINGKGGVNGYTLDITFTDSKARPAYAVRVATRYITEDKVHFLFGVVSSGVGLAITEISQQYKTIFIGTDHASTQLTVDKLQPYYFRVSNNTFMSMAAGALYLKELRETKDWKTIAYIGPDYAYGHDQWNELKYNLDRLGIQYEVVGEYWPKLFEPDYTAYITSLSRDNPDILVAGFWGGDTVAFLKQAMPYGLLKKSLYFHPDAGGNYELMSAMGADLPAGLVLGARHYNNWPDTELNRKFVQEFHKRTGRYPTYAASGAYVGVYAIAKAVETVGNPDDTEALVKALENLKLKAPWDPEGFTSYMRPETHQLKKMQAIGVTMPNNDFPPAKMMLGDWKIYSPEDVMPPADYIKEKRK</sequence>
<feature type="domain" description="Leucine-binding protein" evidence="6">
    <location>
        <begin position="30"/>
        <end position="371"/>
    </location>
</feature>
<dbReference type="SUPFAM" id="SSF53822">
    <property type="entry name" value="Periplasmic binding protein-like I"/>
    <property type="match status" value="1"/>
</dbReference>
<reference evidence="7" key="1">
    <citation type="submission" date="2018-07" db="EMBL/GenBank/DDBJ databases">
        <authorList>
            <consortium name="Genoscope - CEA"/>
            <person name="William W."/>
        </authorList>
    </citation>
    <scope>NUCLEOTIDE SEQUENCE</scope>
    <source>
        <strain evidence="7">IK1</strain>
    </source>
</reference>
<accession>A0A653A7V5</accession>
<dbReference type="InterPro" id="IPR000709">
    <property type="entry name" value="Leu_Ile_Val-bd"/>
</dbReference>
<keyword evidence="4" id="KW-0029">Amino-acid transport</keyword>
<dbReference type="PRINTS" id="PR00337">
    <property type="entry name" value="LEUILEVALBP"/>
</dbReference>
<evidence type="ECO:0000256" key="3">
    <source>
        <dbReference type="ARBA" id="ARBA00022729"/>
    </source>
</evidence>
<dbReference type="EMBL" id="UPXX01000027">
    <property type="protein sequence ID" value="VBB44038.1"/>
    <property type="molecule type" value="Genomic_DNA"/>
</dbReference>
<protein>
    <submittedName>
        <fullName evidence="7">Amino acid/amide ABC transporter substrate-binding protein, HAAT family</fullName>
    </submittedName>
</protein>
<dbReference type="Pfam" id="PF13458">
    <property type="entry name" value="Peripla_BP_6"/>
    <property type="match status" value="1"/>
</dbReference>
<feature type="chain" id="PRO_5024838001" evidence="5">
    <location>
        <begin position="26"/>
        <end position="416"/>
    </location>
</feature>
<evidence type="ECO:0000256" key="2">
    <source>
        <dbReference type="ARBA" id="ARBA00022448"/>
    </source>
</evidence>
<dbReference type="GO" id="GO:0006865">
    <property type="term" value="P:amino acid transport"/>
    <property type="evidence" value="ECO:0007669"/>
    <property type="project" value="UniProtKB-KW"/>
</dbReference>
<keyword evidence="3 5" id="KW-0732">Signal</keyword>
<evidence type="ECO:0000256" key="1">
    <source>
        <dbReference type="ARBA" id="ARBA00010062"/>
    </source>
</evidence>
<dbReference type="PANTHER" id="PTHR30483">
    <property type="entry name" value="LEUCINE-SPECIFIC-BINDING PROTEIN"/>
    <property type="match status" value="1"/>
</dbReference>
<dbReference type="CDD" id="cd06330">
    <property type="entry name" value="PBP1_As_SBP-like"/>
    <property type="match status" value="1"/>
</dbReference>
<evidence type="ECO:0000313" key="7">
    <source>
        <dbReference type="EMBL" id="VBB44038.1"/>
    </source>
</evidence>
<dbReference type="InterPro" id="IPR051010">
    <property type="entry name" value="BCAA_transport"/>
</dbReference>
<proteinExistence type="inferred from homology"/>
<evidence type="ECO:0000256" key="4">
    <source>
        <dbReference type="ARBA" id="ARBA00022970"/>
    </source>
</evidence>